<comment type="caution">
    <text evidence="1">The sequence shown here is derived from an EMBL/GenBank/DDBJ whole genome shotgun (WGS) entry which is preliminary data.</text>
</comment>
<evidence type="ECO:0000313" key="1">
    <source>
        <dbReference type="EMBL" id="MBB2500248.1"/>
    </source>
</evidence>
<evidence type="ECO:0000313" key="2">
    <source>
        <dbReference type="Proteomes" id="UP000550260"/>
    </source>
</evidence>
<dbReference type="Proteomes" id="UP000550260">
    <property type="component" value="Unassembled WGS sequence"/>
</dbReference>
<dbReference type="RefSeq" id="WP_183124020.1">
    <property type="nucleotide sequence ID" value="NZ_JACJHR010000016.1"/>
</dbReference>
<evidence type="ECO:0008006" key="3">
    <source>
        <dbReference type="Google" id="ProtNLM"/>
    </source>
</evidence>
<protein>
    <recommendedName>
        <fullName evidence="3">Excreted virulence factor EspC (Type VII ESX diderm)</fullName>
    </recommendedName>
</protein>
<dbReference type="EMBL" id="JACJHR010000016">
    <property type="protein sequence ID" value="MBB2500248.1"/>
    <property type="molecule type" value="Genomic_DNA"/>
</dbReference>
<gene>
    <name evidence="1" type="ORF">H5411_14080</name>
</gene>
<sequence length="102" mass="10252">MGFATVPAALRAAGGSAGAKAAGLRRADCAGPVGRLGGAVRGGKAAPAAEHCRESLSTTFTQWCSQAQRFGENLGVAADRYEKGDHAAAGVFPAPPTMRGPR</sequence>
<reference evidence="1 2" key="1">
    <citation type="submission" date="2020-08" db="EMBL/GenBank/DDBJ databases">
        <title>Amycolatopsis echigonensis JCM 21831.</title>
        <authorList>
            <person name="Tedsree N."/>
            <person name="Kuncharoen N."/>
            <person name="Likhitwitayawuid K."/>
            <person name="Tanasupawat S."/>
        </authorList>
    </citation>
    <scope>NUCLEOTIDE SEQUENCE [LARGE SCALE GENOMIC DNA]</scope>
    <source>
        <strain evidence="1 2">JCM 21831</strain>
    </source>
</reference>
<organism evidence="1 2">
    <name type="scientific">Amycolatopsis echigonensis</name>
    <dbReference type="NCBI Taxonomy" id="2576905"/>
    <lineage>
        <taxon>Bacteria</taxon>
        <taxon>Bacillati</taxon>
        <taxon>Actinomycetota</taxon>
        <taxon>Actinomycetes</taxon>
        <taxon>Pseudonocardiales</taxon>
        <taxon>Pseudonocardiaceae</taxon>
        <taxon>Amycolatopsis</taxon>
    </lineage>
</organism>
<dbReference type="AlphaFoldDB" id="A0A8E1VXV5"/>
<accession>A0A8E1VXV5</accession>
<name>A0A8E1VXV5_9PSEU</name>
<proteinExistence type="predicted"/>